<evidence type="ECO:0000313" key="3">
    <source>
        <dbReference type="Proteomes" id="UP001254832"/>
    </source>
</evidence>
<protein>
    <submittedName>
        <fullName evidence="2">Uncharacterized protein</fullName>
    </submittedName>
</protein>
<feature type="transmembrane region" description="Helical" evidence="1">
    <location>
        <begin position="71"/>
        <end position="88"/>
    </location>
</feature>
<organism evidence="2 3">
    <name type="scientific">Paenibacillus amylolyticus</name>
    <dbReference type="NCBI Taxonomy" id="1451"/>
    <lineage>
        <taxon>Bacteria</taxon>
        <taxon>Bacillati</taxon>
        <taxon>Bacillota</taxon>
        <taxon>Bacilli</taxon>
        <taxon>Bacillales</taxon>
        <taxon>Paenibacillaceae</taxon>
        <taxon>Paenibacillus</taxon>
    </lineage>
</organism>
<comment type="caution">
    <text evidence="2">The sequence shown here is derived from an EMBL/GenBank/DDBJ whole genome shotgun (WGS) entry which is preliminary data.</text>
</comment>
<evidence type="ECO:0000313" key="2">
    <source>
        <dbReference type="EMBL" id="MDR6724145.1"/>
    </source>
</evidence>
<evidence type="ECO:0000256" key="1">
    <source>
        <dbReference type="SAM" id="Phobius"/>
    </source>
</evidence>
<keyword evidence="1" id="KW-0472">Membrane</keyword>
<feature type="transmembrane region" description="Helical" evidence="1">
    <location>
        <begin position="20"/>
        <end position="39"/>
    </location>
</feature>
<feature type="transmembrane region" description="Helical" evidence="1">
    <location>
        <begin position="46"/>
        <end position="65"/>
    </location>
</feature>
<sequence>MSSDPVVKRSVSPPHTFPWFKGVWTGVLSGLVLGFLLKAIQSFTGIAVYTLLLNIDFVPGLPPTLPELVEFALHLIVSICIGVFYIWWVQIRPKHPMLKGILIGGVSSLLYIPLSQLSTRVPDLNDTRAILYWVTAHLIYGVILGLCAKDFNKLKKGDPL</sequence>
<keyword evidence="1" id="KW-0812">Transmembrane</keyword>
<proteinExistence type="predicted"/>
<name>A0AAP5LNX6_PAEAM</name>
<dbReference type="EMBL" id="JAVDTR010000006">
    <property type="protein sequence ID" value="MDR6724145.1"/>
    <property type="molecule type" value="Genomic_DNA"/>
</dbReference>
<dbReference type="RefSeq" id="WP_310140074.1">
    <property type="nucleotide sequence ID" value="NZ_JAVDTR010000006.1"/>
</dbReference>
<dbReference type="AlphaFoldDB" id="A0AAP5LNX6"/>
<accession>A0AAP5LNX6</accession>
<feature type="transmembrane region" description="Helical" evidence="1">
    <location>
        <begin position="100"/>
        <end position="118"/>
    </location>
</feature>
<dbReference type="Proteomes" id="UP001254832">
    <property type="component" value="Unassembled WGS sequence"/>
</dbReference>
<reference evidence="2" key="1">
    <citation type="submission" date="2023-07" db="EMBL/GenBank/DDBJ databases">
        <title>Sorghum-associated microbial communities from plants grown in Nebraska, USA.</title>
        <authorList>
            <person name="Schachtman D."/>
        </authorList>
    </citation>
    <scope>NUCLEOTIDE SEQUENCE</scope>
    <source>
        <strain evidence="2">BE80</strain>
    </source>
</reference>
<feature type="transmembrane region" description="Helical" evidence="1">
    <location>
        <begin position="130"/>
        <end position="148"/>
    </location>
</feature>
<gene>
    <name evidence="2" type="ORF">J2W91_002607</name>
</gene>
<keyword evidence="1" id="KW-1133">Transmembrane helix</keyword>